<keyword evidence="3 14" id="KW-0813">Transport</keyword>
<comment type="function">
    <text evidence="12">Mitochondrial intermembrane chaperone that participates in the import and insertion of some multi-pass transmembrane proteins into the mitochondrial inner membrane. Also required for the transfer of beta-barrel precursors from the TOM complex to the sorting and assembly machinery (SAM complex) of the outer membrane. Acts as a chaperone-like protein that protects the hydrophobic precursors from aggregation and guide them through the mitochondrial intermembrane space. The TIM8-TIM13 complex is non essential and only mediates the import of few proteins, while the predominant TIM9-TIM10 70 kDa complex is crucial and mediates the import of much more proteins.</text>
</comment>
<dbReference type="GO" id="GO:0015031">
    <property type="term" value="P:protein transport"/>
    <property type="evidence" value="ECO:0007669"/>
    <property type="project" value="UniProtKB-KW"/>
</dbReference>
<comment type="subunit">
    <text evidence="13">Heterohexamer; composed of 3 copies of TIM8 and 3 copies of TIM13, named soluble 70 kDa complex. Associates with the TIM22 complex, whose core is composed of TIM22 and TIM54. Interacts with the transmembrane regions of multi-pass transmembrane proteins in transit.</text>
</comment>
<keyword evidence="4" id="KW-0479">Metal-binding</keyword>
<evidence type="ECO:0000313" key="16">
    <source>
        <dbReference type="EMBL" id="KAA8630137.1"/>
    </source>
</evidence>
<keyword evidence="8 14" id="KW-0811">Translocation</keyword>
<comment type="caution">
    <text evidence="16">The sequence shown here is derived from an EMBL/GenBank/DDBJ whole genome shotgun (WGS) entry which is preliminary data.</text>
</comment>
<evidence type="ECO:0000256" key="11">
    <source>
        <dbReference type="ARBA" id="ARBA00023186"/>
    </source>
</evidence>
<evidence type="ECO:0000256" key="1">
    <source>
        <dbReference type="ARBA" id="ARBA00004137"/>
    </source>
</evidence>
<organism evidence="16 17">
    <name type="scientific">Sordaria macrospora</name>
    <dbReference type="NCBI Taxonomy" id="5147"/>
    <lineage>
        <taxon>Eukaryota</taxon>
        <taxon>Fungi</taxon>
        <taxon>Dikarya</taxon>
        <taxon>Ascomycota</taxon>
        <taxon>Pezizomycotina</taxon>
        <taxon>Sordariomycetes</taxon>
        <taxon>Sordariomycetidae</taxon>
        <taxon>Sordariales</taxon>
        <taxon>Sordariaceae</taxon>
        <taxon>Sordaria</taxon>
    </lineage>
</organism>
<keyword evidence="5 14" id="KW-0999">Mitochondrion inner membrane</keyword>
<evidence type="ECO:0000256" key="3">
    <source>
        <dbReference type="ARBA" id="ARBA00022448"/>
    </source>
</evidence>
<dbReference type="EMBL" id="NMPR01000113">
    <property type="protein sequence ID" value="KAA8630137.1"/>
    <property type="molecule type" value="Genomic_DNA"/>
</dbReference>
<keyword evidence="9 14" id="KW-0496">Mitochondrion</keyword>
<keyword evidence="6" id="KW-0862">Zinc</keyword>
<dbReference type="GO" id="GO:0042719">
    <property type="term" value="C:mitochondrial intermembrane space chaperone complex"/>
    <property type="evidence" value="ECO:0007669"/>
    <property type="project" value="EnsemblFungi"/>
</dbReference>
<evidence type="ECO:0000256" key="6">
    <source>
        <dbReference type="ARBA" id="ARBA00022833"/>
    </source>
</evidence>
<dbReference type="Pfam" id="PF02953">
    <property type="entry name" value="zf-Tim10_DDP"/>
    <property type="match status" value="1"/>
</dbReference>
<evidence type="ECO:0000259" key="15">
    <source>
        <dbReference type="Pfam" id="PF02953"/>
    </source>
</evidence>
<dbReference type="AlphaFoldDB" id="A0A8S8ZHJ8"/>
<comment type="similarity">
    <text evidence="2 14">Belongs to the small Tim family.</text>
</comment>
<evidence type="ECO:0000256" key="14">
    <source>
        <dbReference type="RuleBase" id="RU367043"/>
    </source>
</evidence>
<sequence>MGSDSTSETVKQAIIKQVLIESQQANARTLMEKIGENCFTSCVPKPGSSLSSSEKTCVAQCTEKYMAAWNVVNSTYLRRIQQEMGNQ</sequence>
<dbReference type="VEuPathDB" id="FungiDB:SMAC_07077"/>
<keyword evidence="10 14" id="KW-1015">Disulfide bond</keyword>
<dbReference type="InterPro" id="IPR004217">
    <property type="entry name" value="Tim10-like"/>
</dbReference>
<evidence type="ECO:0000313" key="17">
    <source>
        <dbReference type="Proteomes" id="UP000433876"/>
    </source>
</evidence>
<evidence type="ECO:0000256" key="7">
    <source>
        <dbReference type="ARBA" id="ARBA00022927"/>
    </source>
</evidence>
<keyword evidence="5 14" id="KW-0472">Membrane</keyword>
<comment type="subcellular location">
    <subcellularLocation>
        <location evidence="1 14">Mitochondrion inner membrane</location>
        <topology evidence="1 14">Peripheral membrane protein</topology>
        <orientation evidence="1 14">Intermembrane side</orientation>
    </subcellularLocation>
</comment>
<keyword evidence="7 14" id="KW-0653">Protein transport</keyword>
<dbReference type="GO" id="GO:0005743">
    <property type="term" value="C:mitochondrial inner membrane"/>
    <property type="evidence" value="ECO:0007669"/>
    <property type="project" value="UniProtKB-SubCell"/>
</dbReference>
<dbReference type="FunFam" id="1.10.287.810:FF:000001">
    <property type="entry name" value="mitochondrial import inner membrane translocase subunit TIM13"/>
    <property type="match status" value="1"/>
</dbReference>
<protein>
    <recommendedName>
        <fullName evidence="14">Mitochondrial import inner membrane translocase subunit</fullName>
    </recommendedName>
</protein>
<evidence type="ECO:0000256" key="12">
    <source>
        <dbReference type="ARBA" id="ARBA00025151"/>
    </source>
</evidence>
<name>A0A8S8ZHJ8_SORMA</name>
<evidence type="ECO:0000256" key="10">
    <source>
        <dbReference type="ARBA" id="ARBA00023157"/>
    </source>
</evidence>
<dbReference type="GO" id="GO:0046872">
    <property type="term" value="F:metal ion binding"/>
    <property type="evidence" value="ECO:0007669"/>
    <property type="project" value="UniProtKB-KW"/>
</dbReference>
<gene>
    <name evidence="16" type="ORF">SMACR_07077</name>
</gene>
<feature type="domain" description="Tim10-like" evidence="15">
    <location>
        <begin position="16"/>
        <end position="76"/>
    </location>
</feature>
<keyword evidence="11 14" id="KW-0143">Chaperone</keyword>
<accession>A0A8S8ZHJ8</accession>
<comment type="domain">
    <text evidence="14">The twin CX3C motif contains 4 conserved Cys residues that form 2 disulfide bonds in the mitochondrial intermembrane space.</text>
</comment>
<evidence type="ECO:0000256" key="4">
    <source>
        <dbReference type="ARBA" id="ARBA00022723"/>
    </source>
</evidence>
<dbReference type="SUPFAM" id="SSF144122">
    <property type="entry name" value="Tim10-like"/>
    <property type="match status" value="1"/>
</dbReference>
<evidence type="ECO:0000256" key="8">
    <source>
        <dbReference type="ARBA" id="ARBA00023010"/>
    </source>
</evidence>
<dbReference type="GO" id="GO:0045039">
    <property type="term" value="P:protein insertion into mitochondrial inner membrane"/>
    <property type="evidence" value="ECO:0007669"/>
    <property type="project" value="EnsemblFungi"/>
</dbReference>
<dbReference type="Gene3D" id="1.10.287.810">
    <property type="entry name" value="Mitochondrial import inner membrane translocase subunit tim13 like domains"/>
    <property type="match status" value="1"/>
</dbReference>
<evidence type="ECO:0000256" key="5">
    <source>
        <dbReference type="ARBA" id="ARBA00022792"/>
    </source>
</evidence>
<evidence type="ECO:0000256" key="13">
    <source>
        <dbReference type="ARBA" id="ARBA00025862"/>
    </source>
</evidence>
<evidence type="ECO:0000256" key="2">
    <source>
        <dbReference type="ARBA" id="ARBA00006720"/>
    </source>
</evidence>
<dbReference type="GO" id="GO:0140318">
    <property type="term" value="F:protein transporter activity"/>
    <property type="evidence" value="ECO:0007669"/>
    <property type="project" value="EnsemblFungi"/>
</dbReference>
<reference evidence="16 17" key="1">
    <citation type="submission" date="2017-07" db="EMBL/GenBank/DDBJ databases">
        <title>Genome sequence of the Sordaria macrospora wild type strain R19027.</title>
        <authorList>
            <person name="Nowrousian M."/>
            <person name="Teichert I."/>
            <person name="Kueck U."/>
        </authorList>
    </citation>
    <scope>NUCLEOTIDE SEQUENCE [LARGE SCALE GENOMIC DNA]</scope>
    <source>
        <strain evidence="16 17">R19027</strain>
        <tissue evidence="16">Mycelium</tissue>
    </source>
</reference>
<proteinExistence type="inferred from homology"/>
<dbReference type="OMA" id="MAAWNQV"/>
<dbReference type="Proteomes" id="UP000433876">
    <property type="component" value="Unassembled WGS sequence"/>
</dbReference>
<evidence type="ECO:0000256" key="9">
    <source>
        <dbReference type="ARBA" id="ARBA00023128"/>
    </source>
</evidence>
<dbReference type="InterPro" id="IPR035427">
    <property type="entry name" value="Tim10-like_dom_sf"/>
</dbReference>